<dbReference type="AlphaFoldDB" id="A0A8H6VNJ5"/>
<reference evidence="1" key="1">
    <citation type="submission" date="2020-04" db="EMBL/GenBank/DDBJ databases">
        <title>Draft genome resource of the tomato pathogen Pseudocercospora fuligena.</title>
        <authorList>
            <person name="Zaccaron A."/>
        </authorList>
    </citation>
    <scope>NUCLEOTIDE SEQUENCE</scope>
    <source>
        <strain evidence="1">PF001</strain>
    </source>
</reference>
<organism evidence="1 2">
    <name type="scientific">Pseudocercospora fuligena</name>
    <dbReference type="NCBI Taxonomy" id="685502"/>
    <lineage>
        <taxon>Eukaryota</taxon>
        <taxon>Fungi</taxon>
        <taxon>Dikarya</taxon>
        <taxon>Ascomycota</taxon>
        <taxon>Pezizomycotina</taxon>
        <taxon>Dothideomycetes</taxon>
        <taxon>Dothideomycetidae</taxon>
        <taxon>Mycosphaerellales</taxon>
        <taxon>Mycosphaerellaceae</taxon>
        <taxon>Pseudocercospora</taxon>
    </lineage>
</organism>
<dbReference type="OrthoDB" id="3643927at2759"/>
<accession>A0A8H6VNJ5</accession>
<evidence type="ECO:0000313" key="1">
    <source>
        <dbReference type="EMBL" id="KAF7196827.1"/>
    </source>
</evidence>
<comment type="caution">
    <text evidence="1">The sequence shown here is derived from an EMBL/GenBank/DDBJ whole genome shotgun (WGS) entry which is preliminary data.</text>
</comment>
<evidence type="ECO:0000313" key="2">
    <source>
        <dbReference type="Proteomes" id="UP000660729"/>
    </source>
</evidence>
<dbReference type="EMBL" id="JABCIY010000022">
    <property type="protein sequence ID" value="KAF7196827.1"/>
    <property type="molecule type" value="Genomic_DNA"/>
</dbReference>
<protein>
    <submittedName>
        <fullName evidence="1">Uncharacterized protein</fullName>
    </submittedName>
</protein>
<name>A0A8H6VNJ5_9PEZI</name>
<sequence length="208" mass="23351">MTQPLNPTVSKQAFDLTPIENLIKSELEYWISYLREVRSDDKPSYSEILNNSPNDTSAKTKIQALRHILETLPLRHKALASAYNTAAEFEISDQLATLIESLKDEDTQVELEGWYEKTLVKSNKVKHEVLGLEKEIMELEDGRLEELKGLMGILADVRGMIGEGYVGKEEIERLVAAMDAVGLHCDGVMRKSEEGGNGSDESWGLGRW</sequence>
<proteinExistence type="predicted"/>
<keyword evidence="2" id="KW-1185">Reference proteome</keyword>
<dbReference type="Proteomes" id="UP000660729">
    <property type="component" value="Unassembled WGS sequence"/>
</dbReference>
<gene>
    <name evidence="1" type="ORF">HII31_01745</name>
</gene>